<keyword evidence="3" id="KW-0804">Transcription</keyword>
<sequence>MLSAHRRTVTPPAPSPAQRGIQSIEVGGQLLRALAHAGRPLPLKDLAAAAGMAAAKAHPYLVSFGKIGLVEQDRASGRYGLGPLALQLGLMSLQQADPVRIATPLIEDLASASGHTVAIAVWGTHGPTIVRLAESPAAVHINMRHGTVFSITGTASGQLFAAWLGDAAKPLYEAERRAAGARSLPSWAQFVAGTLAEVRAQGLARADGGVVAGVSALAAPVLDHRGQIMLALTAIGPSAALDTRWDGPLAALLRQAGQAASARLGWQPATSAPTS</sequence>
<dbReference type="InterPro" id="IPR029016">
    <property type="entry name" value="GAF-like_dom_sf"/>
</dbReference>
<keyword evidence="1" id="KW-0805">Transcription regulation</keyword>
<dbReference type="Pfam" id="PF09339">
    <property type="entry name" value="HTH_IclR"/>
    <property type="match status" value="1"/>
</dbReference>
<proteinExistence type="predicted"/>
<evidence type="ECO:0000259" key="5">
    <source>
        <dbReference type="PROSITE" id="PS51078"/>
    </source>
</evidence>
<dbReference type="InterPro" id="IPR050707">
    <property type="entry name" value="HTH_MetabolicPath_Reg"/>
</dbReference>
<organism evidence="6 7">
    <name type="scientific">Pseudaquabacterium pictum</name>
    <dbReference type="NCBI Taxonomy" id="2315236"/>
    <lineage>
        <taxon>Bacteria</taxon>
        <taxon>Pseudomonadati</taxon>
        <taxon>Pseudomonadota</taxon>
        <taxon>Betaproteobacteria</taxon>
        <taxon>Burkholderiales</taxon>
        <taxon>Sphaerotilaceae</taxon>
        <taxon>Pseudaquabacterium</taxon>
    </lineage>
</organism>
<keyword evidence="2" id="KW-0238">DNA-binding</keyword>
<dbReference type="PANTHER" id="PTHR30136:SF8">
    <property type="entry name" value="TRANSCRIPTIONAL REGULATORY PROTEIN"/>
    <property type="match status" value="1"/>
</dbReference>
<dbReference type="InterPro" id="IPR014757">
    <property type="entry name" value="Tscrpt_reg_IclR_C"/>
</dbReference>
<dbReference type="SUPFAM" id="SSF46785">
    <property type="entry name" value="Winged helix' DNA-binding domain"/>
    <property type="match status" value="1"/>
</dbReference>
<feature type="domain" description="HTH iclR-type" evidence="4">
    <location>
        <begin position="21"/>
        <end position="83"/>
    </location>
</feature>
<dbReference type="AlphaFoldDB" id="A0A480APL5"/>
<dbReference type="Gene3D" id="1.10.10.10">
    <property type="entry name" value="Winged helix-like DNA-binding domain superfamily/Winged helix DNA-binding domain"/>
    <property type="match status" value="1"/>
</dbReference>
<name>A0A480APL5_9BURK</name>
<dbReference type="Proteomes" id="UP000301751">
    <property type="component" value="Unassembled WGS sequence"/>
</dbReference>
<dbReference type="Pfam" id="PF01614">
    <property type="entry name" value="IclR_C"/>
    <property type="match status" value="1"/>
</dbReference>
<feature type="domain" description="IclR-ED" evidence="5">
    <location>
        <begin position="84"/>
        <end position="266"/>
    </location>
</feature>
<dbReference type="InterPro" id="IPR036390">
    <property type="entry name" value="WH_DNA-bd_sf"/>
</dbReference>
<evidence type="ECO:0000313" key="7">
    <source>
        <dbReference type="Proteomes" id="UP000301751"/>
    </source>
</evidence>
<dbReference type="SUPFAM" id="SSF55781">
    <property type="entry name" value="GAF domain-like"/>
    <property type="match status" value="1"/>
</dbReference>
<dbReference type="EMBL" id="BJCL01000004">
    <property type="protein sequence ID" value="GCL62956.1"/>
    <property type="molecule type" value="Genomic_DNA"/>
</dbReference>
<protein>
    <submittedName>
        <fullName evidence="6">Transcriptional regulator</fullName>
    </submittedName>
</protein>
<evidence type="ECO:0000313" key="6">
    <source>
        <dbReference type="EMBL" id="GCL62956.1"/>
    </source>
</evidence>
<evidence type="ECO:0000256" key="3">
    <source>
        <dbReference type="ARBA" id="ARBA00023163"/>
    </source>
</evidence>
<dbReference type="PROSITE" id="PS51077">
    <property type="entry name" value="HTH_ICLR"/>
    <property type="match status" value="1"/>
</dbReference>
<accession>A0A480APL5</accession>
<dbReference type="InterPro" id="IPR005471">
    <property type="entry name" value="Tscrpt_reg_IclR_N"/>
</dbReference>
<dbReference type="GO" id="GO:0003677">
    <property type="term" value="F:DNA binding"/>
    <property type="evidence" value="ECO:0007669"/>
    <property type="project" value="UniProtKB-KW"/>
</dbReference>
<dbReference type="InterPro" id="IPR036388">
    <property type="entry name" value="WH-like_DNA-bd_sf"/>
</dbReference>
<evidence type="ECO:0000259" key="4">
    <source>
        <dbReference type="PROSITE" id="PS51077"/>
    </source>
</evidence>
<dbReference type="PANTHER" id="PTHR30136">
    <property type="entry name" value="HELIX-TURN-HELIX TRANSCRIPTIONAL REGULATOR, ICLR FAMILY"/>
    <property type="match status" value="1"/>
</dbReference>
<dbReference type="GO" id="GO:0003700">
    <property type="term" value="F:DNA-binding transcription factor activity"/>
    <property type="evidence" value="ECO:0007669"/>
    <property type="project" value="TreeGrafter"/>
</dbReference>
<evidence type="ECO:0000256" key="1">
    <source>
        <dbReference type="ARBA" id="ARBA00023015"/>
    </source>
</evidence>
<dbReference type="Gene3D" id="3.30.450.40">
    <property type="match status" value="1"/>
</dbReference>
<comment type="caution">
    <text evidence="6">The sequence shown here is derived from an EMBL/GenBank/DDBJ whole genome shotgun (WGS) entry which is preliminary data.</text>
</comment>
<dbReference type="GO" id="GO:0045892">
    <property type="term" value="P:negative regulation of DNA-templated transcription"/>
    <property type="evidence" value="ECO:0007669"/>
    <property type="project" value="TreeGrafter"/>
</dbReference>
<reference evidence="7" key="1">
    <citation type="submission" date="2019-03" db="EMBL/GenBank/DDBJ databases">
        <title>Aquabacterium pictum sp.nov., the first bacteriochlorophyll a-containing freshwater bacterium in the genus Aquabacterium of the class Betaproteobacteria.</title>
        <authorList>
            <person name="Hirose S."/>
            <person name="Tank M."/>
            <person name="Hara E."/>
            <person name="Tamaki H."/>
            <person name="Takaichi S."/>
            <person name="Haruta S."/>
            <person name="Hanada S."/>
        </authorList>
    </citation>
    <scope>NUCLEOTIDE SEQUENCE [LARGE SCALE GENOMIC DNA]</scope>
    <source>
        <strain evidence="7">W35</strain>
    </source>
</reference>
<keyword evidence="7" id="KW-1185">Reference proteome</keyword>
<dbReference type="SMART" id="SM00346">
    <property type="entry name" value="HTH_ICLR"/>
    <property type="match status" value="1"/>
</dbReference>
<dbReference type="PROSITE" id="PS51078">
    <property type="entry name" value="ICLR_ED"/>
    <property type="match status" value="1"/>
</dbReference>
<evidence type="ECO:0000256" key="2">
    <source>
        <dbReference type="ARBA" id="ARBA00023125"/>
    </source>
</evidence>
<gene>
    <name evidence="6" type="ORF">AQPW35_20370</name>
</gene>